<dbReference type="Proteomes" id="UP001165041">
    <property type="component" value="Unassembled WGS sequence"/>
</dbReference>
<dbReference type="EMBL" id="BSSA01000007">
    <property type="protein sequence ID" value="GLW70430.1"/>
    <property type="molecule type" value="Genomic_DNA"/>
</dbReference>
<organism evidence="2 3">
    <name type="scientific">Kitasatospora phosalacinea</name>
    <dbReference type="NCBI Taxonomy" id="2065"/>
    <lineage>
        <taxon>Bacteria</taxon>
        <taxon>Bacillati</taxon>
        <taxon>Actinomycetota</taxon>
        <taxon>Actinomycetes</taxon>
        <taxon>Kitasatosporales</taxon>
        <taxon>Streptomycetaceae</taxon>
        <taxon>Kitasatospora</taxon>
    </lineage>
</organism>
<dbReference type="AlphaFoldDB" id="A0A9W6V2V8"/>
<evidence type="ECO:0000256" key="1">
    <source>
        <dbReference type="SAM" id="MobiDB-lite"/>
    </source>
</evidence>
<feature type="compositionally biased region" description="Basic residues" evidence="1">
    <location>
        <begin position="18"/>
        <end position="29"/>
    </location>
</feature>
<feature type="region of interest" description="Disordered" evidence="1">
    <location>
        <begin position="1"/>
        <end position="40"/>
    </location>
</feature>
<gene>
    <name evidence="2" type="ORF">Kpho02_27290</name>
</gene>
<reference evidence="2" key="1">
    <citation type="submission" date="2023-02" db="EMBL/GenBank/DDBJ databases">
        <title>Kitasatospora phosalacinea NBRC 14627.</title>
        <authorList>
            <person name="Ichikawa N."/>
            <person name="Sato H."/>
            <person name="Tonouchi N."/>
        </authorList>
    </citation>
    <scope>NUCLEOTIDE SEQUENCE</scope>
    <source>
        <strain evidence="2">NBRC 14627</strain>
    </source>
</reference>
<evidence type="ECO:0000313" key="3">
    <source>
        <dbReference type="Proteomes" id="UP001165041"/>
    </source>
</evidence>
<feature type="compositionally biased region" description="Acidic residues" evidence="1">
    <location>
        <begin position="75"/>
        <end position="85"/>
    </location>
</feature>
<sequence length="92" mass="10077">MGRSSGAPVERLRSSVRGTRHRCRTRTRGRLSGGSARLPPVDAAFHCVGSPAREPLVRTDFRRPVRVPRLAADGPSDDDGVAEVEEDRKAWS</sequence>
<name>A0A9W6V2V8_9ACTN</name>
<proteinExistence type="predicted"/>
<protein>
    <submittedName>
        <fullName evidence="2">Uncharacterized protein</fullName>
    </submittedName>
</protein>
<feature type="region of interest" description="Disordered" evidence="1">
    <location>
        <begin position="68"/>
        <end position="92"/>
    </location>
</feature>
<evidence type="ECO:0000313" key="2">
    <source>
        <dbReference type="EMBL" id="GLW70430.1"/>
    </source>
</evidence>
<accession>A0A9W6V2V8</accession>
<comment type="caution">
    <text evidence="2">The sequence shown here is derived from an EMBL/GenBank/DDBJ whole genome shotgun (WGS) entry which is preliminary data.</text>
</comment>